<organism evidence="1 2">
    <name type="scientific">Dubosiella muris</name>
    <dbReference type="NCBI Taxonomy" id="3038133"/>
    <lineage>
        <taxon>Bacteria</taxon>
        <taxon>Bacillati</taxon>
        <taxon>Bacillota</taxon>
        <taxon>Erysipelotrichia</taxon>
        <taxon>Erysipelotrichales</taxon>
        <taxon>Erysipelotrichaceae</taxon>
        <taxon>Dubosiella</taxon>
    </lineage>
</organism>
<evidence type="ECO:0000313" key="2">
    <source>
        <dbReference type="Proteomes" id="UP000308836"/>
    </source>
</evidence>
<comment type="caution">
    <text evidence="1">The sequence shown here is derived from an EMBL/GenBank/DDBJ whole genome shotgun (WGS) entry which is preliminary data.</text>
</comment>
<evidence type="ECO:0000313" key="1">
    <source>
        <dbReference type="EMBL" id="TGY66044.1"/>
    </source>
</evidence>
<protein>
    <submittedName>
        <fullName evidence="1">Response regulator transcription factor</fullName>
    </submittedName>
</protein>
<accession>A0AC61R8Z0</accession>
<name>A0AC61R8Z0_9FIRM</name>
<proteinExistence type="predicted"/>
<reference evidence="1" key="1">
    <citation type="submission" date="2019-04" db="EMBL/GenBank/DDBJ databases">
        <title>Microbes associate with the intestines of laboratory mice.</title>
        <authorList>
            <person name="Navarre W."/>
            <person name="Wong E."/>
            <person name="Huang K."/>
            <person name="Tropini C."/>
            <person name="Ng K."/>
            <person name="Yu B."/>
        </authorList>
    </citation>
    <scope>NUCLEOTIDE SEQUENCE</scope>
    <source>
        <strain evidence="1">NM09_H32</strain>
    </source>
</reference>
<dbReference type="EMBL" id="SRYG01000010">
    <property type="protein sequence ID" value="TGY66044.1"/>
    <property type="molecule type" value="Genomic_DNA"/>
</dbReference>
<keyword evidence="2" id="KW-1185">Reference proteome</keyword>
<dbReference type="Proteomes" id="UP000308836">
    <property type="component" value="Unassembled WGS sequence"/>
</dbReference>
<sequence>METNNPKTVLIVEDDAQIAGFVQYACEQNGYRVLCASDGEQGLALFFSQRPDLILLDLGLPDMDGLQVLEGVRAASSVPVLILSARDQEQEKVKALDAGADDYLTKPFSVSELLARLRVALRHAQPDGRKIYRAGDLRVDPSRHDIELEGRPIHLTPLEYKLLLVLFENQGSLMTTQSIIKAVYGPYYGTDTRALRTLMASLRRKIEKNPAKPEYIFTEIGIGYRLRGE</sequence>
<gene>
    <name evidence="1" type="ORF">E5336_06030</name>
</gene>